<evidence type="ECO:0000256" key="10">
    <source>
        <dbReference type="PIRSR" id="PIRSR000094-3"/>
    </source>
</evidence>
<evidence type="ECO:0000256" key="2">
    <source>
        <dbReference type="ARBA" id="ARBA00009233"/>
    </source>
</evidence>
<dbReference type="GO" id="GO:0006633">
    <property type="term" value="P:fatty acid biosynthetic process"/>
    <property type="evidence" value="ECO:0007669"/>
    <property type="project" value="UniProtKB-UniPathway"/>
</dbReference>
<dbReference type="SUPFAM" id="SSF51735">
    <property type="entry name" value="NAD(P)-binding Rossmann-fold domains"/>
    <property type="match status" value="1"/>
</dbReference>
<feature type="binding site" evidence="10">
    <location>
        <position position="167"/>
    </location>
    <ligand>
        <name>NAD(+)</name>
        <dbReference type="ChEBI" id="CHEBI:57540"/>
    </ligand>
</feature>
<comment type="caution">
    <text evidence="11">The sequence shown here is derived from an EMBL/GenBank/DDBJ whole genome shotgun (WGS) entry which is preliminary data.</text>
</comment>
<dbReference type="PANTHER" id="PTHR43159">
    <property type="entry name" value="ENOYL-[ACYL-CARRIER-PROTEIN] REDUCTASE"/>
    <property type="match status" value="1"/>
</dbReference>
<sequence length="260" mass="28011">MIDFSGKRGLILGVGNQRSIAWAVVERLHQQGAELGLTFLRDPKGRFEANVRKLGEQTNATLIAECDVASDESIEALIRQVDEQWGELDFLVHSLAYADTQDLSKPFSETLRDGFNKAIEVSAYSLLPLAKGLIPMMRKRGGGSIVSMSFIGSILAVPNYNVMGPAKAALESCTRYLARELGPENIRINSLSPGAIRTLSSAGIKDISEMIRVAGEHSAMKRTATQAEVANTAAFLLSDAASGITGQLIYVDCGYSIMAN</sequence>
<dbReference type="Gene3D" id="1.10.8.400">
    <property type="entry name" value="Enoyl acyl carrier protein reductase"/>
    <property type="match status" value="1"/>
</dbReference>
<evidence type="ECO:0000256" key="6">
    <source>
        <dbReference type="ARBA" id="ARBA00023098"/>
    </source>
</evidence>
<evidence type="ECO:0000256" key="9">
    <source>
        <dbReference type="PIRSR" id="PIRSR000094-2"/>
    </source>
</evidence>
<proteinExistence type="inferred from homology"/>
<keyword evidence="4" id="KW-0276">Fatty acid metabolism</keyword>
<dbReference type="EMBL" id="NZEX01000046">
    <property type="protein sequence ID" value="MAH62682.1"/>
    <property type="molecule type" value="Genomic_DNA"/>
</dbReference>
<evidence type="ECO:0000256" key="4">
    <source>
        <dbReference type="ARBA" id="ARBA00022832"/>
    </source>
</evidence>
<dbReference type="InterPro" id="IPR002347">
    <property type="entry name" value="SDR_fam"/>
</dbReference>
<dbReference type="Proteomes" id="UP000226525">
    <property type="component" value="Unassembled WGS sequence"/>
</dbReference>
<comment type="similarity">
    <text evidence="2 8">Belongs to the short-chain dehydrogenases/reductases (SDR) family. FabI subfamily.</text>
</comment>
<dbReference type="PIRSF" id="PIRSF000094">
    <property type="entry name" value="Enoyl-ACP_rdct"/>
    <property type="match status" value="1"/>
</dbReference>
<dbReference type="AlphaFoldDB" id="A0A2D6YHR6"/>
<evidence type="ECO:0000256" key="7">
    <source>
        <dbReference type="ARBA" id="ARBA00023160"/>
    </source>
</evidence>
<keyword evidence="3 8" id="KW-0444">Lipid biosynthesis</keyword>
<protein>
    <recommendedName>
        <fullName evidence="8">Enoyl-[acyl-carrier-protein] reductase [NADH]</fullName>
        <ecNumber evidence="8">1.3.1.9</ecNumber>
    </recommendedName>
</protein>
<dbReference type="Pfam" id="PF13561">
    <property type="entry name" value="adh_short_C2"/>
    <property type="match status" value="1"/>
</dbReference>
<reference evidence="12" key="1">
    <citation type="submission" date="2017-09" db="EMBL/GenBank/DDBJ databases">
        <title>The Reconstruction of 2,631 Draft Metagenome-Assembled Genomes from the Global Oceans.</title>
        <authorList>
            <person name="Tully B.J."/>
            <person name="Graham E.D."/>
            <person name="Heidelberg J.F."/>
        </authorList>
    </citation>
    <scope>NUCLEOTIDE SEQUENCE [LARGE SCALE GENOMIC DNA]</scope>
</reference>
<evidence type="ECO:0000256" key="1">
    <source>
        <dbReference type="ARBA" id="ARBA00005189"/>
    </source>
</evidence>
<name>A0A2D6YHR6_9DELT</name>
<dbReference type="InterPro" id="IPR036291">
    <property type="entry name" value="NAD(P)-bd_dom_sf"/>
</dbReference>
<accession>A0A2D6YHR6</accession>
<dbReference type="PANTHER" id="PTHR43159:SF2">
    <property type="entry name" value="ENOYL-[ACYL-CARRIER-PROTEIN] REDUCTASE [NADH], CHLOROPLASTIC"/>
    <property type="match status" value="1"/>
</dbReference>
<comment type="pathway">
    <text evidence="1">Lipid metabolism.</text>
</comment>
<dbReference type="EC" id="1.3.1.9" evidence="8"/>
<feature type="binding site" evidence="10">
    <location>
        <begin position="196"/>
        <end position="200"/>
    </location>
    <ligand>
        <name>NAD(+)</name>
        <dbReference type="ChEBI" id="CHEBI:57540"/>
    </ligand>
</feature>
<dbReference type="Gene3D" id="3.40.50.720">
    <property type="entry name" value="NAD(P)-binding Rossmann-like Domain"/>
    <property type="match status" value="1"/>
</dbReference>
<feature type="binding site" evidence="9">
    <location>
        <position position="98"/>
    </location>
    <ligand>
        <name>substrate</name>
    </ligand>
</feature>
<evidence type="ECO:0000256" key="3">
    <source>
        <dbReference type="ARBA" id="ARBA00022516"/>
    </source>
</evidence>
<feature type="binding site" evidence="10">
    <location>
        <begin position="19"/>
        <end position="20"/>
    </location>
    <ligand>
        <name>NAD(+)</name>
        <dbReference type="ChEBI" id="CHEBI:57540"/>
    </ligand>
</feature>
<dbReference type="UniPathway" id="UPA00094"/>
<dbReference type="InterPro" id="IPR014358">
    <property type="entry name" value="Enoyl-ACP_Rdtase_NADH"/>
</dbReference>
<comment type="catalytic activity">
    <reaction evidence="8">
        <text>a 2,3-saturated acyl-[ACP] + NAD(+) = a (2E)-enoyl-[ACP] + NADH + H(+)</text>
        <dbReference type="Rhea" id="RHEA:10240"/>
        <dbReference type="Rhea" id="RHEA-COMP:9925"/>
        <dbReference type="Rhea" id="RHEA-COMP:9926"/>
        <dbReference type="ChEBI" id="CHEBI:15378"/>
        <dbReference type="ChEBI" id="CHEBI:57540"/>
        <dbReference type="ChEBI" id="CHEBI:57945"/>
        <dbReference type="ChEBI" id="CHEBI:78784"/>
        <dbReference type="ChEBI" id="CHEBI:78785"/>
        <dbReference type="EC" id="1.3.1.9"/>
    </reaction>
</comment>
<dbReference type="PRINTS" id="PR00081">
    <property type="entry name" value="GDHRDH"/>
</dbReference>
<organism evidence="11 12">
    <name type="scientific">SAR324 cluster bacterium</name>
    <dbReference type="NCBI Taxonomy" id="2024889"/>
    <lineage>
        <taxon>Bacteria</taxon>
        <taxon>Deltaproteobacteria</taxon>
        <taxon>SAR324 cluster</taxon>
    </lineage>
</organism>
<feature type="binding site" evidence="10">
    <location>
        <position position="95"/>
    </location>
    <ligand>
        <name>NAD(+)</name>
        <dbReference type="ChEBI" id="CHEBI:57540"/>
    </ligand>
</feature>
<feature type="binding site" evidence="10">
    <location>
        <begin position="67"/>
        <end position="68"/>
    </location>
    <ligand>
        <name>NAD(+)</name>
        <dbReference type="ChEBI" id="CHEBI:57540"/>
    </ligand>
</feature>
<keyword evidence="5 8" id="KW-0560">Oxidoreductase</keyword>
<dbReference type="GO" id="GO:0004318">
    <property type="term" value="F:enoyl-[acyl-carrier-protein] reductase (NADH) activity"/>
    <property type="evidence" value="ECO:0007669"/>
    <property type="project" value="UniProtKB-EC"/>
</dbReference>
<evidence type="ECO:0000313" key="12">
    <source>
        <dbReference type="Proteomes" id="UP000226525"/>
    </source>
</evidence>
<dbReference type="CDD" id="cd05372">
    <property type="entry name" value="ENR_SDR"/>
    <property type="match status" value="1"/>
</dbReference>
<evidence type="ECO:0000256" key="8">
    <source>
        <dbReference type="PIRNR" id="PIRNR000094"/>
    </source>
</evidence>
<feature type="binding site" evidence="10">
    <location>
        <position position="13"/>
    </location>
    <ligand>
        <name>NAD(+)</name>
        <dbReference type="ChEBI" id="CHEBI:57540"/>
    </ligand>
</feature>
<evidence type="ECO:0000256" key="5">
    <source>
        <dbReference type="ARBA" id="ARBA00023002"/>
    </source>
</evidence>
<keyword evidence="6" id="KW-0443">Lipid metabolism</keyword>
<keyword evidence="7 8" id="KW-0275">Fatty acid biosynthesis</keyword>
<gene>
    <name evidence="11" type="ORF">CMN54_04380</name>
</gene>
<evidence type="ECO:0000313" key="11">
    <source>
        <dbReference type="EMBL" id="MAH62682.1"/>
    </source>
</evidence>
<keyword evidence="8 10" id="KW-0520">NAD</keyword>